<accession>A0ABR1ISN4</accession>
<comment type="caution">
    <text evidence="1">The sequence shown here is derived from an EMBL/GenBank/DDBJ whole genome shotgun (WGS) entry which is preliminary data.</text>
</comment>
<dbReference type="Proteomes" id="UP001498398">
    <property type="component" value="Unassembled WGS sequence"/>
</dbReference>
<organism evidence="1 2">
    <name type="scientific">Marasmiellus scandens</name>
    <dbReference type="NCBI Taxonomy" id="2682957"/>
    <lineage>
        <taxon>Eukaryota</taxon>
        <taxon>Fungi</taxon>
        <taxon>Dikarya</taxon>
        <taxon>Basidiomycota</taxon>
        <taxon>Agaricomycotina</taxon>
        <taxon>Agaricomycetes</taxon>
        <taxon>Agaricomycetidae</taxon>
        <taxon>Agaricales</taxon>
        <taxon>Marasmiineae</taxon>
        <taxon>Omphalotaceae</taxon>
        <taxon>Marasmiellus</taxon>
    </lineage>
</organism>
<protein>
    <submittedName>
        <fullName evidence="1">Uncharacterized protein</fullName>
    </submittedName>
</protein>
<evidence type="ECO:0000313" key="2">
    <source>
        <dbReference type="Proteomes" id="UP001498398"/>
    </source>
</evidence>
<name>A0ABR1ISN4_9AGAR</name>
<proteinExistence type="predicted"/>
<dbReference type="EMBL" id="JBANRG010000070">
    <property type="protein sequence ID" value="KAK7440072.1"/>
    <property type="molecule type" value="Genomic_DNA"/>
</dbReference>
<sequence>MKPLVVSVHYPIMKEIEANILACAEIVGEKEEQEWIVHVNLMLDEIKLEKWLRWDDQTNMILGVCHEHSCNAPLEFCSEKDLDLLCKKLEQGNIHLAEEATIAVISLLTDNPREYSA</sequence>
<gene>
    <name evidence="1" type="ORF">VKT23_017321</name>
</gene>
<keyword evidence="2" id="KW-1185">Reference proteome</keyword>
<evidence type="ECO:0000313" key="1">
    <source>
        <dbReference type="EMBL" id="KAK7440072.1"/>
    </source>
</evidence>
<reference evidence="1 2" key="1">
    <citation type="submission" date="2024-01" db="EMBL/GenBank/DDBJ databases">
        <title>A draft genome for the cacao thread blight pathogen Marasmiellus scandens.</title>
        <authorList>
            <person name="Baruah I.K."/>
            <person name="Leung J."/>
            <person name="Bukari Y."/>
            <person name="Amoako-Attah I."/>
            <person name="Meinhardt L.W."/>
            <person name="Bailey B.A."/>
            <person name="Cohen S.P."/>
        </authorList>
    </citation>
    <scope>NUCLEOTIDE SEQUENCE [LARGE SCALE GENOMIC DNA]</scope>
    <source>
        <strain evidence="1 2">GH-19</strain>
    </source>
</reference>